<keyword evidence="1" id="KW-0934">Plastid</keyword>
<evidence type="ECO:0000313" key="1">
    <source>
        <dbReference type="EMBL" id="ARW68879.1"/>
    </source>
</evidence>
<dbReference type="EMBL" id="MF101454">
    <property type="protein sequence ID" value="ARW68879.1"/>
    <property type="molecule type" value="Genomic_DNA"/>
</dbReference>
<name>A0A1Z1MSM4_9FLOR</name>
<proteinExistence type="predicted"/>
<geneLocation type="chloroplast" evidence="1"/>
<organism evidence="1">
    <name type="scientific">Kapraunia schneideri</name>
    <dbReference type="NCBI Taxonomy" id="717899"/>
    <lineage>
        <taxon>Eukaryota</taxon>
        <taxon>Rhodophyta</taxon>
        <taxon>Florideophyceae</taxon>
        <taxon>Rhodymeniophycidae</taxon>
        <taxon>Ceramiales</taxon>
        <taxon>Rhodomelaceae</taxon>
        <taxon>Kapraunia</taxon>
    </lineage>
</organism>
<keyword evidence="1" id="KW-0150">Chloroplast</keyword>
<sequence length="90" mass="10950">MDNTYFSLRIVRDHNIEIYLYCHNYQNSLFIHKYYPICFIFNTDDFNKIVSLLSICLYFIYCSSNHKLYLGKEIYKALITIKINQPYIQD</sequence>
<dbReference type="GeneID" id="33361940"/>
<dbReference type="AlphaFoldDB" id="A0A1Z1MSM4"/>
<protein>
    <submittedName>
        <fullName evidence="1">Uncharacterized protein</fullName>
    </submittedName>
</protein>
<gene>
    <name evidence="1" type="primary">ConsOrf2</name>
</gene>
<accession>A0A1Z1MSM4</accession>
<dbReference type="RefSeq" id="YP_009399273.1">
    <property type="nucleotide sequence ID" value="NC_035296.1"/>
</dbReference>
<reference evidence="1" key="1">
    <citation type="journal article" date="2017" name="J. Phycol.">
        <title>Analysis of chloroplast genomes and a supermatrix inform reclassification of the Rhodomelaceae (Rhodophyta).</title>
        <authorList>
            <person name="Diaz-Tapia P."/>
            <person name="Maggs C.A."/>
            <person name="West J.A."/>
            <person name="Verbruggen H."/>
        </authorList>
    </citation>
    <scope>NUCLEOTIDE SEQUENCE</scope>
    <source>
        <strain evidence="1">PD1720</strain>
    </source>
</reference>